<evidence type="ECO:0000256" key="1">
    <source>
        <dbReference type="ARBA" id="ARBA00022741"/>
    </source>
</evidence>
<name>A0A8H7D1V5_9AGAR</name>
<dbReference type="Proteomes" id="UP000620124">
    <property type="component" value="Unassembled WGS sequence"/>
</dbReference>
<keyword evidence="2 3" id="KW-0342">GTP-binding</keyword>
<dbReference type="CDD" id="cd00878">
    <property type="entry name" value="Arf_Arl"/>
    <property type="match status" value="1"/>
</dbReference>
<dbReference type="InterPro" id="IPR027417">
    <property type="entry name" value="P-loop_NTPase"/>
</dbReference>
<keyword evidence="1 3" id="KW-0547">Nucleotide-binding</keyword>
<dbReference type="SMART" id="SM00177">
    <property type="entry name" value="ARF"/>
    <property type="match status" value="1"/>
</dbReference>
<feature type="binding site" evidence="3">
    <location>
        <begin position="20"/>
        <end position="27"/>
    </location>
    <ligand>
        <name>GTP</name>
        <dbReference type="ChEBI" id="CHEBI:37565"/>
    </ligand>
</feature>
<dbReference type="OrthoDB" id="2983126at2759"/>
<feature type="binding site" evidence="3">
    <location>
        <begin position="145"/>
        <end position="148"/>
    </location>
    <ligand>
        <name>GTP</name>
        <dbReference type="ChEBI" id="CHEBI:37565"/>
    </ligand>
</feature>
<dbReference type="Gene3D" id="3.40.50.300">
    <property type="entry name" value="P-loop containing nucleotide triphosphate hydrolases"/>
    <property type="match status" value="1"/>
</dbReference>
<evidence type="ECO:0000256" key="2">
    <source>
        <dbReference type="ARBA" id="ARBA00023134"/>
    </source>
</evidence>
<gene>
    <name evidence="5" type="ORF">MVEN_00969100</name>
</gene>
<sequence>MGSSLSKTTGPLKFDILLIGLDNAGKTSLFKRITQPETVSLDSDLVIEPTIAFEKESIQYRNNNITLWSLGGQNKIRPLWRSCGSFSSDNEIMLTSPVLWNAHAYMFVVDATAPERFAEAKEELHRLHEELHHRQYKHPLLVVVNKMDSGVNAERLGEISKALDVTKLEKSGRIVGMKGVSARTNEGVEEVMQWFLENTSAADIALHDEHRKEVEGSRA</sequence>
<keyword evidence="6" id="KW-1185">Reference proteome</keyword>
<keyword evidence="4" id="KW-0479">Metal-binding</keyword>
<dbReference type="PANTHER" id="PTHR11711">
    <property type="entry name" value="ADP RIBOSYLATION FACTOR-RELATED"/>
    <property type="match status" value="1"/>
</dbReference>
<evidence type="ECO:0000256" key="4">
    <source>
        <dbReference type="PIRSR" id="PIRSR606689-2"/>
    </source>
</evidence>
<dbReference type="GO" id="GO:0005525">
    <property type="term" value="F:GTP binding"/>
    <property type="evidence" value="ECO:0007669"/>
    <property type="project" value="UniProtKB-KW"/>
</dbReference>
<dbReference type="GO" id="GO:0003924">
    <property type="term" value="F:GTPase activity"/>
    <property type="evidence" value="ECO:0007669"/>
    <property type="project" value="InterPro"/>
</dbReference>
<keyword evidence="4" id="KW-0460">Magnesium</keyword>
<comment type="caution">
    <text evidence="5">The sequence shown here is derived from an EMBL/GenBank/DDBJ whole genome shotgun (WGS) entry which is preliminary data.</text>
</comment>
<dbReference type="AlphaFoldDB" id="A0A8H7D1V5"/>
<evidence type="ECO:0000313" key="6">
    <source>
        <dbReference type="Proteomes" id="UP000620124"/>
    </source>
</evidence>
<accession>A0A8H7D1V5</accession>
<reference evidence="5" key="1">
    <citation type="submission" date="2020-05" db="EMBL/GenBank/DDBJ databases">
        <title>Mycena genomes resolve the evolution of fungal bioluminescence.</title>
        <authorList>
            <person name="Tsai I.J."/>
        </authorList>
    </citation>
    <scope>NUCLEOTIDE SEQUENCE</scope>
    <source>
        <strain evidence="5">CCC161011</strain>
    </source>
</reference>
<dbReference type="SUPFAM" id="SSF52540">
    <property type="entry name" value="P-loop containing nucleoside triphosphate hydrolases"/>
    <property type="match status" value="1"/>
</dbReference>
<dbReference type="InterPro" id="IPR024156">
    <property type="entry name" value="Small_GTPase_ARF"/>
</dbReference>
<evidence type="ECO:0000256" key="3">
    <source>
        <dbReference type="PIRSR" id="PIRSR606689-1"/>
    </source>
</evidence>
<dbReference type="PROSITE" id="PS51419">
    <property type="entry name" value="RAB"/>
    <property type="match status" value="1"/>
</dbReference>
<dbReference type="PROSITE" id="PS51417">
    <property type="entry name" value="ARF"/>
    <property type="match status" value="1"/>
</dbReference>
<dbReference type="PRINTS" id="PR00449">
    <property type="entry name" value="RASTRNSFRMNG"/>
</dbReference>
<evidence type="ECO:0000313" key="5">
    <source>
        <dbReference type="EMBL" id="KAF7356367.1"/>
    </source>
</evidence>
<protein>
    <submittedName>
        <fullName evidence="5">Uncharacterized protein</fullName>
    </submittedName>
</protein>
<feature type="binding site" evidence="3">
    <location>
        <position position="72"/>
    </location>
    <ligand>
        <name>GTP</name>
        <dbReference type="ChEBI" id="CHEBI:37565"/>
    </ligand>
</feature>
<organism evidence="5 6">
    <name type="scientific">Mycena venus</name>
    <dbReference type="NCBI Taxonomy" id="2733690"/>
    <lineage>
        <taxon>Eukaryota</taxon>
        <taxon>Fungi</taxon>
        <taxon>Dikarya</taxon>
        <taxon>Basidiomycota</taxon>
        <taxon>Agaricomycotina</taxon>
        <taxon>Agaricomycetes</taxon>
        <taxon>Agaricomycetidae</taxon>
        <taxon>Agaricales</taxon>
        <taxon>Marasmiineae</taxon>
        <taxon>Mycenaceae</taxon>
        <taxon>Mycena</taxon>
    </lineage>
</organism>
<feature type="binding site" evidence="4">
    <location>
        <position position="27"/>
    </location>
    <ligand>
        <name>Mg(2+)</name>
        <dbReference type="ChEBI" id="CHEBI:18420"/>
    </ligand>
</feature>
<dbReference type="GO" id="GO:0046872">
    <property type="term" value="F:metal ion binding"/>
    <property type="evidence" value="ECO:0007669"/>
    <property type="project" value="UniProtKB-KW"/>
</dbReference>
<dbReference type="EMBL" id="JACAZI010000007">
    <property type="protein sequence ID" value="KAF7356367.1"/>
    <property type="molecule type" value="Genomic_DNA"/>
</dbReference>
<feature type="binding site" evidence="4">
    <location>
        <position position="50"/>
    </location>
    <ligand>
        <name>Mg(2+)</name>
        <dbReference type="ChEBI" id="CHEBI:18420"/>
    </ligand>
</feature>
<dbReference type="InterPro" id="IPR006689">
    <property type="entry name" value="Small_GTPase_ARF/SAR"/>
</dbReference>
<dbReference type="Pfam" id="PF00025">
    <property type="entry name" value="Arf"/>
    <property type="match status" value="2"/>
</dbReference>
<proteinExistence type="predicted"/>